<evidence type="ECO:0000256" key="1">
    <source>
        <dbReference type="ARBA" id="ARBA00023125"/>
    </source>
</evidence>
<dbReference type="PROSITE" id="PS50977">
    <property type="entry name" value="HTH_TETR_2"/>
    <property type="match status" value="1"/>
</dbReference>
<sequence length="76" mass="8856">MTLKSVAEQANVTQGTVYYHFRTKENLMLEVVRHVCDSSWANVKNNQRPPTEKLKSAKARTNENAYYHRLILTLTF</sequence>
<accession>A0A9Q4ENU5</accession>
<dbReference type="SUPFAM" id="SSF46689">
    <property type="entry name" value="Homeodomain-like"/>
    <property type="match status" value="1"/>
</dbReference>
<keyword evidence="1 2" id="KW-0238">DNA-binding</keyword>
<dbReference type="Gene3D" id="1.10.357.10">
    <property type="entry name" value="Tetracycline Repressor, domain 2"/>
    <property type="match status" value="1"/>
</dbReference>
<dbReference type="InterPro" id="IPR001647">
    <property type="entry name" value="HTH_TetR"/>
</dbReference>
<organism evidence="4 5">
    <name type="scientific">Bacillus halotolerans</name>
    <dbReference type="NCBI Taxonomy" id="260554"/>
    <lineage>
        <taxon>Bacteria</taxon>
        <taxon>Bacillati</taxon>
        <taxon>Bacillota</taxon>
        <taxon>Bacilli</taxon>
        <taxon>Bacillales</taxon>
        <taxon>Bacillaceae</taxon>
        <taxon>Bacillus</taxon>
    </lineage>
</organism>
<evidence type="ECO:0000313" key="4">
    <source>
        <dbReference type="EMBL" id="MCY9186228.1"/>
    </source>
</evidence>
<reference evidence="4" key="1">
    <citation type="submission" date="2022-02" db="EMBL/GenBank/DDBJ databases">
        <title>Crop Bioprotection Bacillus Genome Sequencing.</title>
        <authorList>
            <person name="Dunlap C."/>
        </authorList>
    </citation>
    <scope>NUCLEOTIDE SEQUENCE</scope>
    <source>
        <strain evidence="4">EC49O2N-C10</strain>
    </source>
</reference>
<gene>
    <name evidence="4" type="ORF">MOF03_16515</name>
</gene>
<evidence type="ECO:0000259" key="3">
    <source>
        <dbReference type="PROSITE" id="PS50977"/>
    </source>
</evidence>
<dbReference type="InterPro" id="IPR009057">
    <property type="entry name" value="Homeodomain-like_sf"/>
</dbReference>
<evidence type="ECO:0000313" key="5">
    <source>
        <dbReference type="Proteomes" id="UP001073053"/>
    </source>
</evidence>
<dbReference type="Proteomes" id="UP001073053">
    <property type="component" value="Unassembled WGS sequence"/>
</dbReference>
<name>A0A9Q4ENU5_9BACI</name>
<feature type="domain" description="HTH tetR-type" evidence="3">
    <location>
        <begin position="1"/>
        <end position="39"/>
    </location>
</feature>
<dbReference type="Pfam" id="PF00440">
    <property type="entry name" value="TetR_N"/>
    <property type="match status" value="1"/>
</dbReference>
<protein>
    <submittedName>
        <fullName evidence="4">TetR/AcrR family transcriptional regulator</fullName>
    </submittedName>
</protein>
<comment type="caution">
    <text evidence="4">The sequence shown here is derived from an EMBL/GenBank/DDBJ whole genome shotgun (WGS) entry which is preliminary data.</text>
</comment>
<proteinExistence type="predicted"/>
<dbReference type="GO" id="GO:0003677">
    <property type="term" value="F:DNA binding"/>
    <property type="evidence" value="ECO:0007669"/>
    <property type="project" value="UniProtKB-UniRule"/>
</dbReference>
<feature type="DNA-binding region" description="H-T-H motif" evidence="2">
    <location>
        <begin position="2"/>
        <end position="21"/>
    </location>
</feature>
<evidence type="ECO:0000256" key="2">
    <source>
        <dbReference type="PROSITE-ProRule" id="PRU00335"/>
    </source>
</evidence>
<dbReference type="RefSeq" id="WP_268497890.1">
    <property type="nucleotide sequence ID" value="NZ_JALAPT010000003.1"/>
</dbReference>
<dbReference type="EMBL" id="JALAWA010000010">
    <property type="protein sequence ID" value="MCY9186228.1"/>
    <property type="molecule type" value="Genomic_DNA"/>
</dbReference>
<dbReference type="AlphaFoldDB" id="A0A9Q4ENU5"/>